<accession>A0A0A9FCJ1</accession>
<keyword evidence="1" id="KW-0472">Membrane</keyword>
<protein>
    <submittedName>
        <fullName evidence="2">Uncharacterized protein</fullName>
    </submittedName>
</protein>
<keyword evidence="1" id="KW-0812">Transmembrane</keyword>
<sequence>MIFTFHIISLMHYLITIQVSILYHSVFFSFADCF</sequence>
<dbReference type="AlphaFoldDB" id="A0A0A9FCJ1"/>
<dbReference type="EMBL" id="GBRH01187161">
    <property type="protein sequence ID" value="JAE10735.1"/>
    <property type="molecule type" value="Transcribed_RNA"/>
</dbReference>
<feature type="transmembrane region" description="Helical" evidence="1">
    <location>
        <begin position="12"/>
        <end position="31"/>
    </location>
</feature>
<reference evidence="2" key="2">
    <citation type="journal article" date="2015" name="Data Brief">
        <title>Shoot transcriptome of the giant reed, Arundo donax.</title>
        <authorList>
            <person name="Barrero R.A."/>
            <person name="Guerrero F.D."/>
            <person name="Moolhuijzen P."/>
            <person name="Goolsby J.A."/>
            <person name="Tidwell J."/>
            <person name="Bellgard S.E."/>
            <person name="Bellgard M.I."/>
        </authorList>
    </citation>
    <scope>NUCLEOTIDE SEQUENCE</scope>
    <source>
        <tissue evidence="2">Shoot tissue taken approximately 20 cm above the soil surface</tissue>
    </source>
</reference>
<evidence type="ECO:0000256" key="1">
    <source>
        <dbReference type="SAM" id="Phobius"/>
    </source>
</evidence>
<evidence type="ECO:0000313" key="2">
    <source>
        <dbReference type="EMBL" id="JAE10735.1"/>
    </source>
</evidence>
<keyword evidence="1" id="KW-1133">Transmembrane helix</keyword>
<name>A0A0A9FCJ1_ARUDO</name>
<reference evidence="2" key="1">
    <citation type="submission" date="2014-09" db="EMBL/GenBank/DDBJ databases">
        <authorList>
            <person name="Magalhaes I.L.F."/>
            <person name="Oliveira U."/>
            <person name="Santos F.R."/>
            <person name="Vidigal T.H.D.A."/>
            <person name="Brescovit A.D."/>
            <person name="Santos A.J."/>
        </authorList>
    </citation>
    <scope>NUCLEOTIDE SEQUENCE</scope>
    <source>
        <tissue evidence="2">Shoot tissue taken approximately 20 cm above the soil surface</tissue>
    </source>
</reference>
<proteinExistence type="predicted"/>
<organism evidence="2">
    <name type="scientific">Arundo donax</name>
    <name type="common">Giant reed</name>
    <name type="synonym">Donax arundinaceus</name>
    <dbReference type="NCBI Taxonomy" id="35708"/>
    <lineage>
        <taxon>Eukaryota</taxon>
        <taxon>Viridiplantae</taxon>
        <taxon>Streptophyta</taxon>
        <taxon>Embryophyta</taxon>
        <taxon>Tracheophyta</taxon>
        <taxon>Spermatophyta</taxon>
        <taxon>Magnoliopsida</taxon>
        <taxon>Liliopsida</taxon>
        <taxon>Poales</taxon>
        <taxon>Poaceae</taxon>
        <taxon>PACMAD clade</taxon>
        <taxon>Arundinoideae</taxon>
        <taxon>Arundineae</taxon>
        <taxon>Arundo</taxon>
    </lineage>
</organism>